<evidence type="ECO:0000313" key="1">
    <source>
        <dbReference type="EMBL" id="TFK83701.1"/>
    </source>
</evidence>
<gene>
    <name evidence="1" type="ORF">K466DRAFT_449097</name>
</gene>
<dbReference type="EMBL" id="ML211372">
    <property type="protein sequence ID" value="TFK83701.1"/>
    <property type="molecule type" value="Genomic_DNA"/>
</dbReference>
<feature type="non-terminal residue" evidence="1">
    <location>
        <position position="1"/>
    </location>
</feature>
<dbReference type="AlphaFoldDB" id="A0A5C3P2K7"/>
<dbReference type="Proteomes" id="UP000308197">
    <property type="component" value="Unassembled WGS sequence"/>
</dbReference>
<sequence length="204" mass="23894">PAHWEGSQYLLEMEFDPASDPGNPRLTGRFTEAAQKAQKAKWQRLMNNRPPRKKIPPRLLASRSNNVPYLLYGWPFKKNYIIEYARRHHLVYPKTEYNREAFGGIDEFHFDQLTDDDLKNESKMPGLVIMKLIKATGLHLERGRSFTFEYDDMLALYSNRTIEEHIAIPELLGLFDKGKAIIHAAMNEGTTGNEVELRWWWSWD</sequence>
<name>A0A5C3P2K7_9APHY</name>
<dbReference type="InParanoid" id="A0A5C3P2K7"/>
<accession>A0A5C3P2K7</accession>
<evidence type="ECO:0000313" key="2">
    <source>
        <dbReference type="Proteomes" id="UP000308197"/>
    </source>
</evidence>
<protein>
    <submittedName>
        <fullName evidence="1">Uncharacterized protein</fullName>
    </submittedName>
</protein>
<feature type="non-terminal residue" evidence="1">
    <location>
        <position position="204"/>
    </location>
</feature>
<proteinExistence type="predicted"/>
<reference evidence="1 2" key="1">
    <citation type="journal article" date="2019" name="Nat. Ecol. Evol.">
        <title>Megaphylogeny resolves global patterns of mushroom evolution.</title>
        <authorList>
            <person name="Varga T."/>
            <person name="Krizsan K."/>
            <person name="Foldi C."/>
            <person name="Dima B."/>
            <person name="Sanchez-Garcia M."/>
            <person name="Sanchez-Ramirez S."/>
            <person name="Szollosi G.J."/>
            <person name="Szarkandi J.G."/>
            <person name="Papp V."/>
            <person name="Albert L."/>
            <person name="Andreopoulos W."/>
            <person name="Angelini C."/>
            <person name="Antonin V."/>
            <person name="Barry K.W."/>
            <person name="Bougher N.L."/>
            <person name="Buchanan P."/>
            <person name="Buyck B."/>
            <person name="Bense V."/>
            <person name="Catcheside P."/>
            <person name="Chovatia M."/>
            <person name="Cooper J."/>
            <person name="Damon W."/>
            <person name="Desjardin D."/>
            <person name="Finy P."/>
            <person name="Geml J."/>
            <person name="Haridas S."/>
            <person name="Hughes K."/>
            <person name="Justo A."/>
            <person name="Karasinski D."/>
            <person name="Kautmanova I."/>
            <person name="Kiss B."/>
            <person name="Kocsube S."/>
            <person name="Kotiranta H."/>
            <person name="LaButti K.M."/>
            <person name="Lechner B.E."/>
            <person name="Liimatainen K."/>
            <person name="Lipzen A."/>
            <person name="Lukacs Z."/>
            <person name="Mihaltcheva S."/>
            <person name="Morgado L.N."/>
            <person name="Niskanen T."/>
            <person name="Noordeloos M.E."/>
            <person name="Ohm R.A."/>
            <person name="Ortiz-Santana B."/>
            <person name="Ovrebo C."/>
            <person name="Racz N."/>
            <person name="Riley R."/>
            <person name="Savchenko A."/>
            <person name="Shiryaev A."/>
            <person name="Soop K."/>
            <person name="Spirin V."/>
            <person name="Szebenyi C."/>
            <person name="Tomsovsky M."/>
            <person name="Tulloss R.E."/>
            <person name="Uehling J."/>
            <person name="Grigoriev I.V."/>
            <person name="Vagvolgyi C."/>
            <person name="Papp T."/>
            <person name="Martin F.M."/>
            <person name="Miettinen O."/>
            <person name="Hibbett D.S."/>
            <person name="Nagy L.G."/>
        </authorList>
    </citation>
    <scope>NUCLEOTIDE SEQUENCE [LARGE SCALE GENOMIC DNA]</scope>
    <source>
        <strain evidence="1 2">HHB13444</strain>
    </source>
</reference>
<keyword evidence="2" id="KW-1185">Reference proteome</keyword>
<organism evidence="1 2">
    <name type="scientific">Polyporus arcularius HHB13444</name>
    <dbReference type="NCBI Taxonomy" id="1314778"/>
    <lineage>
        <taxon>Eukaryota</taxon>
        <taxon>Fungi</taxon>
        <taxon>Dikarya</taxon>
        <taxon>Basidiomycota</taxon>
        <taxon>Agaricomycotina</taxon>
        <taxon>Agaricomycetes</taxon>
        <taxon>Polyporales</taxon>
        <taxon>Polyporaceae</taxon>
        <taxon>Polyporus</taxon>
    </lineage>
</organism>